<comment type="caution">
    <text evidence="20">The sequence shown here is derived from an EMBL/GenBank/DDBJ whole genome shotgun (WGS) entry which is preliminary data.</text>
</comment>
<comment type="similarity">
    <text evidence="3 18">In the N-terminal section; belongs to the N-acetylglucosamine-1-phosphate uridyltransferase family.</text>
</comment>
<keyword evidence="9 18" id="KW-0460">Magnesium</keyword>
<comment type="catalytic activity">
    <reaction evidence="15 18">
        <text>alpha-D-glucosamine 1-phosphate + acetyl-CoA = N-acetyl-alpha-D-glucosamine 1-phosphate + CoA + H(+)</text>
        <dbReference type="Rhea" id="RHEA:13725"/>
        <dbReference type="ChEBI" id="CHEBI:15378"/>
        <dbReference type="ChEBI" id="CHEBI:57287"/>
        <dbReference type="ChEBI" id="CHEBI:57288"/>
        <dbReference type="ChEBI" id="CHEBI:57776"/>
        <dbReference type="ChEBI" id="CHEBI:58516"/>
        <dbReference type="EC" id="2.3.1.157"/>
    </reaction>
</comment>
<dbReference type="GO" id="GO:0005737">
    <property type="term" value="C:cytoplasm"/>
    <property type="evidence" value="ECO:0007669"/>
    <property type="project" value="UniProtKB-SubCell"/>
</dbReference>
<feature type="binding site" evidence="18">
    <location>
        <position position="227"/>
    </location>
    <ligand>
        <name>Mg(2+)</name>
        <dbReference type="ChEBI" id="CHEBI:18420"/>
    </ligand>
</feature>
<evidence type="ECO:0000256" key="5">
    <source>
        <dbReference type="ARBA" id="ARBA00022679"/>
    </source>
</evidence>
<gene>
    <name evidence="18 20" type="primary">glmU</name>
    <name evidence="20" type="ORF">C1850_03730</name>
</gene>
<dbReference type="NCBIfam" id="TIGR01173">
    <property type="entry name" value="glmU"/>
    <property type="match status" value="1"/>
</dbReference>
<evidence type="ECO:0000256" key="11">
    <source>
        <dbReference type="ARBA" id="ARBA00022984"/>
    </source>
</evidence>
<dbReference type="InterPro" id="IPR029044">
    <property type="entry name" value="Nucleotide-diphossugar_trans"/>
</dbReference>
<feature type="binding site" evidence="18">
    <location>
        <position position="22"/>
    </location>
    <ligand>
        <name>UDP-N-acetyl-alpha-D-glucosamine</name>
        <dbReference type="ChEBI" id="CHEBI:57705"/>
    </ligand>
</feature>
<dbReference type="InterPro" id="IPR025877">
    <property type="entry name" value="MobA-like_NTP_Trfase"/>
</dbReference>
<evidence type="ECO:0000256" key="15">
    <source>
        <dbReference type="ARBA" id="ARBA00048247"/>
    </source>
</evidence>
<evidence type="ECO:0000256" key="12">
    <source>
        <dbReference type="ARBA" id="ARBA00023268"/>
    </source>
</evidence>
<evidence type="ECO:0000256" key="10">
    <source>
        <dbReference type="ARBA" id="ARBA00022960"/>
    </source>
</evidence>
<feature type="binding site" evidence="18">
    <location>
        <position position="154"/>
    </location>
    <ligand>
        <name>UDP-N-acetyl-alpha-D-glucosamine</name>
        <dbReference type="ChEBI" id="CHEBI:57705"/>
    </ligand>
</feature>
<comment type="subcellular location">
    <subcellularLocation>
        <location evidence="1 18">Cytoplasm</location>
    </subcellularLocation>
</comment>
<dbReference type="InterPro" id="IPR001451">
    <property type="entry name" value="Hexapep"/>
</dbReference>
<dbReference type="AlphaFoldDB" id="A0A369P3S6"/>
<feature type="binding site" evidence="18">
    <location>
        <position position="439"/>
    </location>
    <ligand>
        <name>acetyl-CoA</name>
        <dbReference type="ChEBI" id="CHEBI:57288"/>
    </ligand>
</feature>
<keyword evidence="11 18" id="KW-0573">Peptidoglycan synthesis</keyword>
<dbReference type="GO" id="GO:0019134">
    <property type="term" value="F:glucosamine-1-phosphate N-acetyltransferase activity"/>
    <property type="evidence" value="ECO:0007669"/>
    <property type="project" value="UniProtKB-UniRule"/>
</dbReference>
<feature type="binding site" evidence="18">
    <location>
        <position position="169"/>
    </location>
    <ligand>
        <name>UDP-N-acetyl-alpha-D-glucosamine</name>
        <dbReference type="ChEBI" id="CHEBI:57705"/>
    </ligand>
</feature>
<evidence type="ECO:0000256" key="9">
    <source>
        <dbReference type="ARBA" id="ARBA00022842"/>
    </source>
</evidence>
<evidence type="ECO:0000256" key="14">
    <source>
        <dbReference type="ARBA" id="ARBA00023316"/>
    </source>
</evidence>
<dbReference type="PANTHER" id="PTHR43584:SF3">
    <property type="entry name" value="BIFUNCTIONAL PROTEIN GLMU"/>
    <property type="match status" value="1"/>
</dbReference>
<feature type="binding site" evidence="18">
    <location>
        <position position="404"/>
    </location>
    <ligand>
        <name>acetyl-CoA</name>
        <dbReference type="ChEBI" id="CHEBI:57288"/>
    </ligand>
</feature>
<feature type="binding site" evidence="18">
    <location>
        <position position="102"/>
    </location>
    <ligand>
        <name>Mg(2+)</name>
        <dbReference type="ChEBI" id="CHEBI:18420"/>
    </ligand>
</feature>
<dbReference type="SUPFAM" id="SSF53448">
    <property type="entry name" value="Nucleotide-diphospho-sugar transferases"/>
    <property type="match status" value="1"/>
</dbReference>
<dbReference type="RefSeq" id="WP_114548629.1">
    <property type="nucleotide sequence ID" value="NZ_PPUT01000006.1"/>
</dbReference>
<feature type="binding site" evidence="18">
    <location>
        <begin position="385"/>
        <end position="386"/>
    </location>
    <ligand>
        <name>acetyl-CoA</name>
        <dbReference type="ChEBI" id="CHEBI:57288"/>
    </ligand>
</feature>
<dbReference type="InterPro" id="IPR005882">
    <property type="entry name" value="Bifunctional_GlmU"/>
</dbReference>
<evidence type="ECO:0000259" key="19">
    <source>
        <dbReference type="Pfam" id="PF12804"/>
    </source>
</evidence>
<feature type="binding site" evidence="18">
    <location>
        <position position="72"/>
    </location>
    <ligand>
        <name>UDP-N-acetyl-alpha-D-glucosamine</name>
        <dbReference type="ChEBI" id="CHEBI:57705"/>
    </ligand>
</feature>
<comment type="pathway">
    <text evidence="18">Nucleotide-sugar biosynthesis; UDP-N-acetyl-alpha-D-glucosamine biosynthesis; N-acetyl-alpha-D-glucosamine 1-phosphate from alpha-D-glucosamine 6-phosphate (route II): step 2/2.</text>
</comment>
<feature type="binding site" evidence="18">
    <location>
        <position position="332"/>
    </location>
    <ligand>
        <name>UDP-N-acetyl-alpha-D-glucosamine</name>
        <dbReference type="ChEBI" id="CHEBI:57705"/>
    </ligand>
</feature>
<dbReference type="EC" id="2.3.1.157" evidence="18"/>
<dbReference type="GO" id="GO:0000902">
    <property type="term" value="P:cell morphogenesis"/>
    <property type="evidence" value="ECO:0007669"/>
    <property type="project" value="UniProtKB-UniRule"/>
</dbReference>
<dbReference type="Proteomes" id="UP000253805">
    <property type="component" value="Unassembled WGS sequence"/>
</dbReference>
<dbReference type="InterPro" id="IPR038009">
    <property type="entry name" value="GlmU_C_LbH"/>
</dbReference>
<feature type="binding site" evidence="18">
    <location>
        <position position="227"/>
    </location>
    <ligand>
        <name>UDP-N-acetyl-alpha-D-glucosamine</name>
        <dbReference type="ChEBI" id="CHEBI:57705"/>
    </ligand>
</feature>
<dbReference type="InterPro" id="IPR050065">
    <property type="entry name" value="GlmU-like"/>
</dbReference>
<dbReference type="Pfam" id="PF12804">
    <property type="entry name" value="NTP_transf_3"/>
    <property type="match status" value="1"/>
</dbReference>
<keyword evidence="5 18" id="KW-0808">Transferase</keyword>
<dbReference type="GO" id="GO:0003977">
    <property type="term" value="F:UDP-N-acetylglucosamine diphosphorylase activity"/>
    <property type="evidence" value="ECO:0007669"/>
    <property type="project" value="UniProtKB-UniRule"/>
</dbReference>
<dbReference type="GO" id="GO:0008360">
    <property type="term" value="P:regulation of cell shape"/>
    <property type="evidence" value="ECO:0007669"/>
    <property type="project" value="UniProtKB-KW"/>
</dbReference>
<feature type="binding site" evidence="18">
    <location>
        <position position="139"/>
    </location>
    <ligand>
        <name>UDP-N-acetyl-alpha-D-glucosamine</name>
        <dbReference type="ChEBI" id="CHEBI:57705"/>
    </ligand>
</feature>
<comment type="catalytic activity">
    <reaction evidence="16 18">
        <text>N-acetyl-alpha-D-glucosamine 1-phosphate + UTP + H(+) = UDP-N-acetyl-alpha-D-glucosamine + diphosphate</text>
        <dbReference type="Rhea" id="RHEA:13509"/>
        <dbReference type="ChEBI" id="CHEBI:15378"/>
        <dbReference type="ChEBI" id="CHEBI:33019"/>
        <dbReference type="ChEBI" id="CHEBI:46398"/>
        <dbReference type="ChEBI" id="CHEBI:57705"/>
        <dbReference type="ChEBI" id="CHEBI:57776"/>
        <dbReference type="EC" id="2.7.7.23"/>
    </reaction>
</comment>
<dbReference type="SUPFAM" id="SSF51161">
    <property type="entry name" value="Trimeric LpxA-like enzymes"/>
    <property type="match status" value="1"/>
</dbReference>
<evidence type="ECO:0000256" key="3">
    <source>
        <dbReference type="ARBA" id="ARBA00007947"/>
    </source>
</evidence>
<dbReference type="InterPro" id="IPR011004">
    <property type="entry name" value="Trimer_LpxA-like_sf"/>
</dbReference>
<keyword evidence="7 18" id="KW-0479">Metal-binding</keyword>
<dbReference type="GO" id="GO:0009252">
    <property type="term" value="P:peptidoglycan biosynthetic process"/>
    <property type="evidence" value="ECO:0007669"/>
    <property type="project" value="UniProtKB-UniRule"/>
</dbReference>
<name>A0A369P3S6_9ACTN</name>
<dbReference type="HAMAP" id="MF_01631">
    <property type="entry name" value="GlmU"/>
    <property type="match status" value="1"/>
</dbReference>
<dbReference type="EMBL" id="PPUT01000006">
    <property type="protein sequence ID" value="RDC45927.1"/>
    <property type="molecule type" value="Genomic_DNA"/>
</dbReference>
<reference evidence="20 21" key="1">
    <citation type="journal article" date="2018" name="Elife">
        <title>Discovery and characterization of a prevalent human gut bacterial enzyme sufficient for the inactivation of a family of plant toxins.</title>
        <authorList>
            <person name="Koppel N."/>
            <person name="Bisanz J.E."/>
            <person name="Pandelia M.E."/>
            <person name="Turnbaugh P.J."/>
            <person name="Balskus E.P."/>
        </authorList>
    </citation>
    <scope>NUCLEOTIDE SEQUENCE [LARGE SCALE GENOMIC DNA]</scope>
    <source>
        <strain evidence="20 21">OB21 GAM 11</strain>
    </source>
</reference>
<keyword evidence="12 18" id="KW-0511">Multifunctional enzyme</keyword>
<feature type="binding site" evidence="18">
    <location>
        <position position="379"/>
    </location>
    <ligand>
        <name>acetyl-CoA</name>
        <dbReference type="ChEBI" id="CHEBI:57288"/>
    </ligand>
</feature>
<keyword evidence="10 18" id="KW-0133">Cell shape</keyword>
<dbReference type="UniPathway" id="UPA00973"/>
<feature type="region of interest" description="Linker" evidence="18">
    <location>
        <begin position="230"/>
        <end position="250"/>
    </location>
</feature>
<dbReference type="Pfam" id="PF00132">
    <property type="entry name" value="Hexapep"/>
    <property type="match status" value="1"/>
</dbReference>
<keyword evidence="4 18" id="KW-0963">Cytoplasm</keyword>
<dbReference type="GO" id="GO:0071555">
    <property type="term" value="P:cell wall organization"/>
    <property type="evidence" value="ECO:0007669"/>
    <property type="project" value="UniProtKB-KW"/>
</dbReference>
<evidence type="ECO:0000256" key="16">
    <source>
        <dbReference type="ARBA" id="ARBA00048493"/>
    </source>
</evidence>
<dbReference type="GO" id="GO:0006048">
    <property type="term" value="P:UDP-N-acetylglucosamine biosynthetic process"/>
    <property type="evidence" value="ECO:0007669"/>
    <property type="project" value="UniProtKB-UniPathway"/>
</dbReference>
<evidence type="ECO:0000256" key="18">
    <source>
        <dbReference type="HAMAP-Rule" id="MF_01631"/>
    </source>
</evidence>
<comment type="similarity">
    <text evidence="2 18">In the C-terminal section; belongs to the transferase hexapeptide repeat family.</text>
</comment>
<feature type="region of interest" description="Pyrophosphorylase" evidence="18">
    <location>
        <begin position="1"/>
        <end position="229"/>
    </location>
</feature>
<dbReference type="CDD" id="cd02540">
    <property type="entry name" value="GT2_GlmU_N_bac"/>
    <property type="match status" value="1"/>
</dbReference>
<feature type="binding site" evidence="18">
    <location>
        <begin position="100"/>
        <end position="102"/>
    </location>
    <ligand>
        <name>UDP-N-acetyl-alpha-D-glucosamine</name>
        <dbReference type="ChEBI" id="CHEBI:57705"/>
    </ligand>
</feature>
<dbReference type="CDD" id="cd03353">
    <property type="entry name" value="LbH_GlmU_C"/>
    <property type="match status" value="1"/>
</dbReference>
<comment type="function">
    <text evidence="17 18">Catalyzes the last two sequential reactions in the de novo biosynthetic pathway for UDP-N-acetylglucosamine (UDP-GlcNAc). The C-terminal domain catalyzes the transfer of acetyl group from acetyl coenzyme A to glucosamine-1-phosphate (GlcN-1-P) to produce N-acetylglucosamine-1-phosphate (GlcNAc-1-P), which is converted into UDP-GlcNAc by the transfer of uridine 5-monophosphate (from uridine 5-triphosphate), a reaction catalyzed by the N-terminal domain.</text>
</comment>
<accession>A0A369P3S6</accession>
<keyword evidence="13 18" id="KW-0012">Acyltransferase</keyword>
<dbReference type="GO" id="GO:0000287">
    <property type="term" value="F:magnesium ion binding"/>
    <property type="evidence" value="ECO:0007669"/>
    <property type="project" value="UniProtKB-UniRule"/>
</dbReference>
<evidence type="ECO:0000256" key="17">
    <source>
        <dbReference type="ARBA" id="ARBA00049628"/>
    </source>
</evidence>
<evidence type="ECO:0000313" key="20">
    <source>
        <dbReference type="EMBL" id="RDC45927.1"/>
    </source>
</evidence>
<feature type="binding site" evidence="18">
    <location>
        <position position="365"/>
    </location>
    <ligand>
        <name>UDP-N-acetyl-alpha-D-glucosamine</name>
        <dbReference type="ChEBI" id="CHEBI:57705"/>
    </ligand>
</feature>
<proteinExistence type="inferred from homology"/>
<keyword evidence="6 18" id="KW-0548">Nucleotidyltransferase</keyword>
<feature type="active site" description="Proton acceptor" evidence="18">
    <location>
        <position position="362"/>
    </location>
</feature>
<dbReference type="NCBIfam" id="NF010934">
    <property type="entry name" value="PRK14354.1"/>
    <property type="match status" value="1"/>
</dbReference>
<dbReference type="EC" id="2.7.7.23" evidence="18"/>
<sequence length="458" mass="47986">METAAIILAAGAGTRMKSKKPKVVHEVLGRPLVRWVVEAAKEAGTDRVVTVVGHMRDQVIPLVEGDTEVVVQEAQRGTADAVLAAADALAGFDGAVVVLSGDSPLIQPETIRQMAALREEHNAAVIVLTMELKNPFGYGRIVRDGAGEVARIVEQKDASPEEAAITECNSGVYCFDARALFDALSQVNSDNAQGEFYLTDVLAISRAAGRPVLAYKTSDAEQCLGVNSRGQLAEATRVMQRRINDAHMAAGVTMWDPATAYIGPEVEIAPDVELLPNVMLLGKTTIGEDSVVGPDSRLTDTRVGCGCRIDETVAVEALIDDGATCGPRAYLRPAAHLCEGAKAGTHVEIKKSTIGKGSKVPHLSYIGDTTMGEGVNIGAGSITCNYDGANKHATVIEDGAFVGSDTMMVAPVTIGAGALVGAGSTITKDVTPGALALGRARQQEIEGWVAAHPIEKKK</sequence>
<feature type="domain" description="MobA-like NTP transferase" evidence="19">
    <location>
        <begin position="5"/>
        <end position="138"/>
    </location>
</feature>
<evidence type="ECO:0000313" key="21">
    <source>
        <dbReference type="Proteomes" id="UP000253805"/>
    </source>
</evidence>
<evidence type="ECO:0000256" key="13">
    <source>
        <dbReference type="ARBA" id="ARBA00023315"/>
    </source>
</evidence>
<evidence type="ECO:0000256" key="6">
    <source>
        <dbReference type="ARBA" id="ARBA00022695"/>
    </source>
</evidence>
<comment type="pathway">
    <text evidence="18">Bacterial outer membrane biogenesis; LPS lipid A biosynthesis.</text>
</comment>
<comment type="subunit">
    <text evidence="18">Homotrimer.</text>
</comment>
<dbReference type="Gene3D" id="3.90.550.10">
    <property type="entry name" value="Spore Coat Polysaccharide Biosynthesis Protein SpsA, Chain A"/>
    <property type="match status" value="1"/>
</dbReference>
<feature type="binding site" evidence="18">
    <location>
        <position position="422"/>
    </location>
    <ligand>
        <name>acetyl-CoA</name>
        <dbReference type="ChEBI" id="CHEBI:57288"/>
    </ligand>
</feature>
<evidence type="ECO:0000256" key="2">
    <source>
        <dbReference type="ARBA" id="ARBA00007707"/>
    </source>
</evidence>
<evidence type="ECO:0000256" key="1">
    <source>
        <dbReference type="ARBA" id="ARBA00004496"/>
    </source>
</evidence>
<protein>
    <recommendedName>
        <fullName evidence="18">Bifunctional protein GlmU</fullName>
    </recommendedName>
    <domain>
        <recommendedName>
            <fullName evidence="18">UDP-N-acetylglucosamine pyrophosphorylase</fullName>
            <ecNumber evidence="18">2.7.7.23</ecNumber>
        </recommendedName>
        <alternativeName>
            <fullName evidence="18">N-acetylglucosamine-1-phosphate uridyltransferase</fullName>
        </alternativeName>
    </domain>
    <domain>
        <recommendedName>
            <fullName evidence="18">Glucosamine-1-phosphate N-acetyltransferase</fullName>
            <ecNumber evidence="18">2.3.1.157</ecNumber>
        </recommendedName>
    </domain>
</protein>
<keyword evidence="8 18" id="KW-0677">Repeat</keyword>
<dbReference type="Gene3D" id="2.160.10.10">
    <property type="entry name" value="Hexapeptide repeat proteins"/>
    <property type="match status" value="1"/>
</dbReference>
<feature type="binding site" evidence="18">
    <location>
        <position position="376"/>
    </location>
    <ligand>
        <name>UDP-N-acetyl-alpha-D-glucosamine</name>
        <dbReference type="ChEBI" id="CHEBI:57705"/>
    </ligand>
</feature>
<dbReference type="PANTHER" id="PTHR43584">
    <property type="entry name" value="NUCLEOTIDYL TRANSFERASE"/>
    <property type="match status" value="1"/>
</dbReference>
<dbReference type="UniPathway" id="UPA00113">
    <property type="reaction ID" value="UER00532"/>
</dbReference>
<comment type="pathway">
    <text evidence="18">Nucleotide-sugar biosynthesis; UDP-N-acetyl-alpha-D-glucosamine biosynthesis; UDP-N-acetyl-alpha-D-glucosamine from N-acetyl-alpha-D-glucosamine 1-phosphate: step 1/1.</text>
</comment>
<feature type="binding site" evidence="18">
    <location>
        <begin position="8"/>
        <end position="11"/>
    </location>
    <ligand>
        <name>UDP-N-acetyl-alpha-D-glucosamine</name>
        <dbReference type="ChEBI" id="CHEBI:57705"/>
    </ligand>
</feature>
<feature type="binding site" evidence="18">
    <location>
        <position position="350"/>
    </location>
    <ligand>
        <name>UDP-N-acetyl-alpha-D-glucosamine</name>
        <dbReference type="ChEBI" id="CHEBI:57705"/>
    </ligand>
</feature>
<dbReference type="GO" id="GO:0009245">
    <property type="term" value="P:lipid A biosynthetic process"/>
    <property type="evidence" value="ECO:0007669"/>
    <property type="project" value="UniProtKB-UniRule"/>
</dbReference>
<feature type="region of interest" description="N-acetyltransferase" evidence="18">
    <location>
        <begin position="251"/>
        <end position="458"/>
    </location>
</feature>
<organism evidence="20 21">
    <name type="scientific">Adlercreutzia equolifaciens subsp. celatus</name>
    <dbReference type="NCBI Taxonomy" id="394340"/>
    <lineage>
        <taxon>Bacteria</taxon>
        <taxon>Bacillati</taxon>
        <taxon>Actinomycetota</taxon>
        <taxon>Coriobacteriia</taxon>
        <taxon>Eggerthellales</taxon>
        <taxon>Eggerthellaceae</taxon>
        <taxon>Adlercreutzia</taxon>
    </lineage>
</organism>
<keyword evidence="14 18" id="KW-0961">Cell wall biogenesis/degradation</keyword>
<dbReference type="GO" id="GO:0016020">
    <property type="term" value="C:membrane"/>
    <property type="evidence" value="ECO:0007669"/>
    <property type="project" value="GOC"/>
</dbReference>
<feature type="binding site" evidence="18">
    <location>
        <begin position="77"/>
        <end position="78"/>
    </location>
    <ligand>
        <name>UDP-N-acetyl-alpha-D-glucosamine</name>
        <dbReference type="ChEBI" id="CHEBI:57705"/>
    </ligand>
</feature>
<evidence type="ECO:0000256" key="8">
    <source>
        <dbReference type="ARBA" id="ARBA00022737"/>
    </source>
</evidence>
<evidence type="ECO:0000256" key="4">
    <source>
        <dbReference type="ARBA" id="ARBA00022490"/>
    </source>
</evidence>
<comment type="cofactor">
    <cofactor evidence="18">
        <name>Mg(2+)</name>
        <dbReference type="ChEBI" id="CHEBI:18420"/>
    </cofactor>
    <text evidence="18">Binds 1 Mg(2+) ion per subunit.</text>
</comment>
<evidence type="ECO:0000256" key="7">
    <source>
        <dbReference type="ARBA" id="ARBA00022723"/>
    </source>
</evidence>